<dbReference type="InterPro" id="IPR047016">
    <property type="entry name" value="RGS6/7/9/11"/>
</dbReference>
<dbReference type="SUPFAM" id="SSF48097">
    <property type="entry name" value="Regulator of G-protein signaling, RGS"/>
    <property type="match status" value="1"/>
</dbReference>
<dbReference type="GO" id="GO:0005096">
    <property type="term" value="F:GTPase activator activity"/>
    <property type="evidence" value="ECO:0007669"/>
    <property type="project" value="TreeGrafter"/>
</dbReference>
<dbReference type="Gene3D" id="1.10.167.10">
    <property type="entry name" value="Regulator of G-protein Signalling 4, domain 2"/>
    <property type="match status" value="1"/>
</dbReference>
<dbReference type="Ensembl" id="ENSCHIT00010047918.1">
    <property type="protein sequence ID" value="ENSCHIP00010034041.1"/>
    <property type="gene ID" value="ENSCHIG00010024730.1"/>
</dbReference>
<dbReference type="InterPro" id="IPR036284">
    <property type="entry name" value="GGL_sf"/>
</dbReference>
<reference evidence="5" key="2">
    <citation type="submission" date="2025-08" db="UniProtKB">
        <authorList>
            <consortium name="Ensembl"/>
        </authorList>
    </citation>
    <scope>IDENTIFICATION</scope>
</reference>
<dbReference type="PANTHER" id="PTHR45746:SF7">
    <property type="entry name" value="REGULATOR OF G-PROTEIN SIGNALING 7"/>
    <property type="match status" value="1"/>
</dbReference>
<feature type="domain" description="RGS" evidence="3">
    <location>
        <begin position="282"/>
        <end position="372"/>
    </location>
</feature>
<evidence type="ECO:0000313" key="5">
    <source>
        <dbReference type="Ensembl" id="ENSCHIP00010034041.1"/>
    </source>
</evidence>
<feature type="region of interest" description="Disordered" evidence="2">
    <location>
        <begin position="185"/>
        <end position="205"/>
    </location>
</feature>
<dbReference type="Pfam" id="PF18148">
    <property type="entry name" value="RGS_DHEX"/>
    <property type="match status" value="1"/>
</dbReference>
<dbReference type="GO" id="GO:0009968">
    <property type="term" value="P:negative regulation of signal transduction"/>
    <property type="evidence" value="ECO:0007669"/>
    <property type="project" value="UniProtKB-KW"/>
</dbReference>
<dbReference type="Gene3D" id="1.10.10.10">
    <property type="entry name" value="Winged helix-like DNA-binding domain superfamily/Winged helix DNA-binding domain"/>
    <property type="match status" value="1"/>
</dbReference>
<name>A0A8C2RU49_CAPHI</name>
<evidence type="ECO:0000256" key="2">
    <source>
        <dbReference type="SAM" id="MobiDB-lite"/>
    </source>
</evidence>
<dbReference type="CDD" id="cd00068">
    <property type="entry name" value="GGL"/>
    <property type="match status" value="1"/>
</dbReference>
<dbReference type="InterPro" id="IPR000591">
    <property type="entry name" value="DEP_dom"/>
</dbReference>
<evidence type="ECO:0000259" key="4">
    <source>
        <dbReference type="PROSITE" id="PS50186"/>
    </source>
</evidence>
<evidence type="ECO:0000259" key="3">
    <source>
        <dbReference type="PROSITE" id="PS50132"/>
    </source>
</evidence>
<keyword evidence="1" id="KW-0734">Signal transduction inhibitor</keyword>
<protein>
    <recommendedName>
        <fullName evidence="6">Regulator of G protein signaling 7</fullName>
    </recommendedName>
</protein>
<dbReference type="GO" id="GO:0007186">
    <property type="term" value="P:G protein-coupled receptor signaling pathway"/>
    <property type="evidence" value="ECO:0007669"/>
    <property type="project" value="InterPro"/>
</dbReference>
<evidence type="ECO:0000256" key="1">
    <source>
        <dbReference type="ARBA" id="ARBA00022700"/>
    </source>
</evidence>
<dbReference type="InterPro" id="IPR047017">
    <property type="entry name" value="RGS6/7/9/11_DHEX_sf"/>
</dbReference>
<dbReference type="InterPro" id="IPR036388">
    <property type="entry name" value="WH-like_DNA-bd_sf"/>
</dbReference>
<organism evidence="5">
    <name type="scientific">Capra hircus</name>
    <name type="common">Goat</name>
    <dbReference type="NCBI Taxonomy" id="9925"/>
    <lineage>
        <taxon>Eukaryota</taxon>
        <taxon>Metazoa</taxon>
        <taxon>Chordata</taxon>
        <taxon>Craniata</taxon>
        <taxon>Vertebrata</taxon>
        <taxon>Euteleostomi</taxon>
        <taxon>Mammalia</taxon>
        <taxon>Eutheria</taxon>
        <taxon>Laurasiatheria</taxon>
        <taxon>Artiodactyla</taxon>
        <taxon>Ruminantia</taxon>
        <taxon>Pecora</taxon>
        <taxon>Bovidae</taxon>
        <taxon>Caprinae</taxon>
        <taxon>Capra</taxon>
    </lineage>
</organism>
<dbReference type="GO" id="GO:0005737">
    <property type="term" value="C:cytoplasm"/>
    <property type="evidence" value="ECO:0007669"/>
    <property type="project" value="TreeGrafter"/>
</dbReference>
<accession>A0A8C2RU49</accession>
<dbReference type="Gene3D" id="4.10.260.10">
    <property type="entry name" value="Transducin (heterotrimeric G protein), gamma chain"/>
    <property type="match status" value="1"/>
</dbReference>
<dbReference type="SUPFAM" id="SSF48670">
    <property type="entry name" value="Transducin (heterotrimeric G protein), gamma chain"/>
    <property type="match status" value="1"/>
</dbReference>
<dbReference type="GO" id="GO:0005886">
    <property type="term" value="C:plasma membrane"/>
    <property type="evidence" value="ECO:0007669"/>
    <property type="project" value="TreeGrafter"/>
</dbReference>
<dbReference type="Gene3D" id="1.10.1240.60">
    <property type="match status" value="1"/>
</dbReference>
<dbReference type="SMART" id="SM00049">
    <property type="entry name" value="DEP"/>
    <property type="match status" value="1"/>
</dbReference>
<dbReference type="SMART" id="SM01224">
    <property type="entry name" value="G_gamma"/>
    <property type="match status" value="1"/>
</dbReference>
<proteinExistence type="predicted"/>
<feature type="domain" description="DEP" evidence="4">
    <location>
        <begin position="11"/>
        <end position="86"/>
    </location>
</feature>
<reference evidence="5" key="1">
    <citation type="submission" date="2019-03" db="EMBL/GenBank/DDBJ databases">
        <title>Genome sequencing and reference-guided assembly of Black Bengal Goat (Capra hircus).</title>
        <authorList>
            <person name="Siddiki A.Z."/>
            <person name="Baten A."/>
            <person name="Billah M."/>
            <person name="Alam M.A.U."/>
            <person name="Shawrob K.S.M."/>
            <person name="Saha S."/>
            <person name="Chowdhury M."/>
            <person name="Rahman A.H."/>
            <person name="Stear M."/>
            <person name="Miah G."/>
            <person name="Das G.B."/>
            <person name="Hossain M.M."/>
            <person name="Kumkum M."/>
            <person name="Islam M.S."/>
            <person name="Mollah A.M."/>
            <person name="Ahsan A."/>
            <person name="Tusar F."/>
            <person name="Khan M.K.I."/>
        </authorList>
    </citation>
    <scope>NUCLEOTIDE SEQUENCE [LARGE SCALE GENOMIC DNA]</scope>
</reference>
<dbReference type="CDD" id="cd04450">
    <property type="entry name" value="DEP_RGS7-like"/>
    <property type="match status" value="1"/>
</dbReference>
<dbReference type="AlphaFoldDB" id="A0A8C2RU49"/>
<dbReference type="GO" id="GO:0008277">
    <property type="term" value="P:regulation of G protein-coupled receptor signaling pathway"/>
    <property type="evidence" value="ECO:0007669"/>
    <property type="project" value="InterPro"/>
</dbReference>
<dbReference type="FunFam" id="1.10.1240.60:FF:000001">
    <property type="entry name" value="Regulator of G-protein signaling 6"/>
    <property type="match status" value="1"/>
</dbReference>
<dbReference type="SMART" id="SM00224">
    <property type="entry name" value="GGL"/>
    <property type="match status" value="1"/>
</dbReference>
<dbReference type="FunFam" id="4.10.260.10:FF:000002">
    <property type="entry name" value="Regulator of G-protein signaling 6"/>
    <property type="match status" value="1"/>
</dbReference>
<evidence type="ECO:0008006" key="6">
    <source>
        <dbReference type="Google" id="ProtNLM"/>
    </source>
</evidence>
<dbReference type="PRINTS" id="PR01301">
    <property type="entry name" value="RGSPROTEIN"/>
</dbReference>
<dbReference type="PANTHER" id="PTHR45746">
    <property type="entry name" value="LP21163P"/>
    <property type="match status" value="1"/>
</dbReference>
<dbReference type="SUPFAM" id="SSF46785">
    <property type="entry name" value="Winged helix' DNA-binding domain"/>
    <property type="match status" value="1"/>
</dbReference>
<dbReference type="PROSITE" id="PS50132">
    <property type="entry name" value="RGS"/>
    <property type="match status" value="1"/>
</dbReference>
<dbReference type="FunFam" id="1.10.167.10:FF:000001">
    <property type="entry name" value="Putative regulator of g-protein signaling 12"/>
    <property type="match status" value="1"/>
</dbReference>
<dbReference type="InterPro" id="IPR016137">
    <property type="entry name" value="RGS"/>
</dbReference>
<dbReference type="InterPro" id="IPR036305">
    <property type="entry name" value="RGS_sf"/>
</dbReference>
<dbReference type="Pfam" id="PF00610">
    <property type="entry name" value="DEP"/>
    <property type="match status" value="1"/>
</dbReference>
<dbReference type="PROSITE" id="PS50186">
    <property type="entry name" value="DEP"/>
    <property type="match status" value="1"/>
</dbReference>
<dbReference type="InterPro" id="IPR015898">
    <property type="entry name" value="G-protein_gamma-like_dom"/>
</dbReference>
<dbReference type="Pfam" id="PF00631">
    <property type="entry name" value="G-gamma"/>
    <property type="match status" value="1"/>
</dbReference>
<dbReference type="FunFam" id="1.10.10.10:FF:000162">
    <property type="entry name" value="Regulator of G-protein signaling 6"/>
    <property type="match status" value="1"/>
</dbReference>
<dbReference type="GO" id="GO:0035556">
    <property type="term" value="P:intracellular signal transduction"/>
    <property type="evidence" value="ECO:0007669"/>
    <property type="project" value="InterPro"/>
</dbReference>
<dbReference type="Pfam" id="PF00615">
    <property type="entry name" value="RGS"/>
    <property type="match status" value="1"/>
</dbReference>
<dbReference type="SMART" id="SM00315">
    <property type="entry name" value="RGS"/>
    <property type="match status" value="1"/>
</dbReference>
<sequence length="411" mass="48362">MEDVIARMQDEKNGIPIRTVKSFLSKIPSVFSGSDIVQWLIKNLTIEDPVEALHLGTLMAAHGYFFPISDHVLTLKDDGTFYRFQTPYFWPSNCWEPENTDYAVYLCKRTMQNKARLELADYEAESLARLQRAFARKWEFIFMQAEAQAKVDKKRDKIERKILDSQERAFWDVHRPVSVYGLQNDIRSHSPTHTPTPETKPPTEDELQQQIKYWQIQLDRHRLKMSKVADSLLSYTEQYVEYDPFLVPPDPSNPWLSDDTTFWELEASKEPSQQRVKRWGFGMDEALKDPVGREQFLKFLESEFSSENLRFWLAVEDLKKRPIREVPSRVQEIWQEFLAPGAPSAINLDSKSYDKTTQNVKEPGRYTFEDAQVGTWMELILHHKCAPEKLKVEILLFYFHYNLWLCLTFSI</sequence>
<dbReference type="InterPro" id="IPR040759">
    <property type="entry name" value="RGS_DHEX"/>
</dbReference>
<dbReference type="InterPro" id="IPR036390">
    <property type="entry name" value="WH_DNA-bd_sf"/>
</dbReference>
<dbReference type="GO" id="GO:0043005">
    <property type="term" value="C:neuron projection"/>
    <property type="evidence" value="ECO:0007669"/>
    <property type="project" value="TreeGrafter"/>
</dbReference>
<dbReference type="InterPro" id="IPR044926">
    <property type="entry name" value="RGS_subdomain_2"/>
</dbReference>